<dbReference type="Pfam" id="PF13181">
    <property type="entry name" value="TPR_8"/>
    <property type="match status" value="1"/>
</dbReference>
<dbReference type="SMART" id="SM00028">
    <property type="entry name" value="TPR"/>
    <property type="match status" value="4"/>
</dbReference>
<dbReference type="RefSeq" id="WP_004433876.1">
    <property type="nucleotide sequence ID" value="NZ_ADWW01000002.1"/>
</dbReference>
<dbReference type="InterPro" id="IPR011990">
    <property type="entry name" value="TPR-like_helical_dom_sf"/>
</dbReference>
<dbReference type="EMBL" id="CP007739">
    <property type="protein sequence ID" value="AIE59963.1"/>
    <property type="molecule type" value="Genomic_DNA"/>
</dbReference>
<protein>
    <recommendedName>
        <fullName evidence="4">Tetratricopeptide repeat protein</fullName>
    </recommendedName>
</protein>
<dbReference type="SUPFAM" id="SSF48452">
    <property type="entry name" value="TPR-like"/>
    <property type="match status" value="1"/>
</dbReference>
<gene>
    <name evidence="2" type="ORF">BMMGA3_07775</name>
</gene>
<dbReference type="Pfam" id="PF13424">
    <property type="entry name" value="TPR_12"/>
    <property type="match status" value="1"/>
</dbReference>
<keyword evidence="3" id="KW-1185">Reference proteome</keyword>
<dbReference type="eggNOG" id="ENOG503482Q">
    <property type="taxonomic scope" value="Bacteria"/>
</dbReference>
<dbReference type="AlphaFoldDB" id="I3E865"/>
<evidence type="ECO:0000313" key="2">
    <source>
        <dbReference type="EMBL" id="AIE59963.1"/>
    </source>
</evidence>
<sequence length="824" mass="95810">MTLRYKILKEAQPICIISFETKDKLVMVTINGKKDKEKDVHDIQLLMKKYQEFTEIKTERSSDEKIKDILSHLAKHGYHYEKISNSDYEIKLEMAVESGILGKSKTLIDTLDEETGHDILSNIIERLSSKAYETMKQTAETINTLIKIGQHEEAVNTFLKKENYLNLYFSQTIPSEWVEAAFGINRTKLSEDIQLKLALHRVELATLTNRHRLAEDDARYLLSKNEHLSEIDHFNATLALGNALADQKLFEAAEYYYYQAFSNSENIDSSSKAWAYYNIGSLLKDQDKQEEAIEAYKTAGDLWISSEKINDAIRSYMRIFQVLEQIEPKKALRLLADLSEEVKRQLNEKGESLGLYRILGYLSFHTGKLEYELKRFSEAEKAFLDSYEYRRSIVGIEKEKEATIAFLEIICREQGKFEEAENWKKKLSTIKKQRGITTDDIIHEQLLMLLQNDDIPDIKIKEIENKLANYQDEHLLIMFHLILAIKVAKDYPEQALEWLDKAKKYNLKSYPDTYSIILQLYSKIMINLGREDKSYQYLQEAFKIKSSLLDLYPKLINLAVRLKKKEDALKYAKHWTEVDDQNFASWYIRGQIEEQLEQYHNAYKSYQVALKLSPNDQKTKVALIQASQRMIEKVMTNPSLPKDKSISVENFLHRQLKTEIETIREEILKILSDFKNLIEAHHKSEFWTTKNSKDKWVSKPENVAQRLLLLFLRSHLHKDIEVLDEVIIGEGRMDIFLIIPPGIKVVIELKICGAGYPSTYAKNAISQTVAYMKKKNCCIGVAIIFDGRKRDQGKGFENYYIIDGKRIETIIINVAKDKPSNNKE</sequence>
<dbReference type="Gene3D" id="1.25.40.10">
    <property type="entry name" value="Tetratricopeptide repeat domain"/>
    <property type="match status" value="2"/>
</dbReference>
<dbReference type="PROSITE" id="PS50005">
    <property type="entry name" value="TPR"/>
    <property type="match status" value="1"/>
</dbReference>
<dbReference type="InterPro" id="IPR019734">
    <property type="entry name" value="TPR_rpt"/>
</dbReference>
<evidence type="ECO:0000256" key="1">
    <source>
        <dbReference type="PROSITE-ProRule" id="PRU00339"/>
    </source>
</evidence>
<evidence type="ECO:0008006" key="4">
    <source>
        <dbReference type="Google" id="ProtNLM"/>
    </source>
</evidence>
<proteinExistence type="predicted"/>
<dbReference type="OrthoDB" id="479590at2"/>
<dbReference type="Proteomes" id="UP000027602">
    <property type="component" value="Chromosome"/>
</dbReference>
<evidence type="ECO:0000313" key="3">
    <source>
        <dbReference type="Proteomes" id="UP000027602"/>
    </source>
</evidence>
<feature type="repeat" description="TPR" evidence="1">
    <location>
        <begin position="583"/>
        <end position="616"/>
    </location>
</feature>
<keyword evidence="1" id="KW-0802">TPR repeat</keyword>
<reference evidence="2 3" key="1">
    <citation type="journal article" date="2015" name="BMC Genomics">
        <title>Transcriptome analysis of thermophilic methylotrophic Bacillus methanolicus MGA3 using RNA-sequencing provides detailed insights into its previously uncharted transcriptional landscape.</title>
        <authorList>
            <person name="Irla M."/>
            <person name="Neshat A."/>
            <person name="Brautaset T."/>
            <person name="Ruckert C."/>
            <person name="Kalinowski J."/>
            <person name="Wendisch V.F."/>
        </authorList>
    </citation>
    <scope>NUCLEOTIDE SEQUENCE [LARGE SCALE GENOMIC DNA]</scope>
    <source>
        <strain evidence="3">MGA3 / ATCC 53907</strain>
    </source>
</reference>
<organism evidence="2 3">
    <name type="scientific">Bacillus methanolicus (strain MGA3 / ATCC 53907)</name>
    <dbReference type="NCBI Taxonomy" id="796606"/>
    <lineage>
        <taxon>Bacteria</taxon>
        <taxon>Bacillati</taxon>
        <taxon>Bacillota</taxon>
        <taxon>Bacilli</taxon>
        <taxon>Bacillales</taxon>
        <taxon>Bacillaceae</taxon>
        <taxon>Bacillus</taxon>
    </lineage>
</organism>
<name>I3E865_BACMM</name>
<dbReference type="HOGENOM" id="CLU_347747_0_0_9"/>
<dbReference type="KEGG" id="bmet:BMMGA3_07775"/>
<accession>I3E865</accession>